<evidence type="ECO:0000313" key="1">
    <source>
        <dbReference type="EMBL" id="GBM21984.1"/>
    </source>
</evidence>
<protein>
    <submittedName>
        <fullName evidence="1">Uncharacterized protein</fullName>
    </submittedName>
</protein>
<comment type="caution">
    <text evidence="1">The sequence shown here is derived from an EMBL/GenBank/DDBJ whole genome shotgun (WGS) entry which is preliminary data.</text>
</comment>
<organism evidence="1 2">
    <name type="scientific">Araneus ventricosus</name>
    <name type="common">Orbweaver spider</name>
    <name type="synonym">Epeira ventricosa</name>
    <dbReference type="NCBI Taxonomy" id="182803"/>
    <lineage>
        <taxon>Eukaryota</taxon>
        <taxon>Metazoa</taxon>
        <taxon>Ecdysozoa</taxon>
        <taxon>Arthropoda</taxon>
        <taxon>Chelicerata</taxon>
        <taxon>Arachnida</taxon>
        <taxon>Araneae</taxon>
        <taxon>Araneomorphae</taxon>
        <taxon>Entelegynae</taxon>
        <taxon>Araneoidea</taxon>
        <taxon>Araneidae</taxon>
        <taxon>Araneus</taxon>
    </lineage>
</organism>
<proteinExistence type="predicted"/>
<dbReference type="Proteomes" id="UP000499080">
    <property type="component" value="Unassembled WGS sequence"/>
</dbReference>
<reference evidence="1 2" key="1">
    <citation type="journal article" date="2019" name="Sci. Rep.">
        <title>Orb-weaving spider Araneus ventricosus genome elucidates the spidroin gene catalogue.</title>
        <authorList>
            <person name="Kono N."/>
            <person name="Nakamura H."/>
            <person name="Ohtoshi R."/>
            <person name="Moran D.A.P."/>
            <person name="Shinohara A."/>
            <person name="Yoshida Y."/>
            <person name="Fujiwara M."/>
            <person name="Mori M."/>
            <person name="Tomita M."/>
            <person name="Arakawa K."/>
        </authorList>
    </citation>
    <scope>NUCLEOTIDE SEQUENCE [LARGE SCALE GENOMIC DNA]</scope>
</reference>
<name>A0A4Y2E286_ARAVE</name>
<accession>A0A4Y2E286</accession>
<keyword evidence="2" id="KW-1185">Reference proteome</keyword>
<sequence length="96" mass="10727">MQMCCARTVGLRIYTSAFVSSVRAATQQTVSTISFQRSMSLLGWIYSSTAEGVSHLTSEKYESPWLDLQQHSKRCQPSRLSGARTFPTSLDVFLSK</sequence>
<dbReference type="AlphaFoldDB" id="A0A4Y2E286"/>
<gene>
    <name evidence="1" type="ORF">AVEN_263837_1</name>
</gene>
<evidence type="ECO:0000313" key="2">
    <source>
        <dbReference type="Proteomes" id="UP000499080"/>
    </source>
</evidence>
<dbReference type="EMBL" id="BGPR01000471">
    <property type="protein sequence ID" value="GBM21984.1"/>
    <property type="molecule type" value="Genomic_DNA"/>
</dbReference>